<sequence length="410" mass="48874">MQTLWDECKNCFNEGSDLWNYYSASFENPFGDNQASINFIKDFFKAGGKEIAIEMDWRDTEVKRRSTHSIYVYFLGLLLYRAIGEKLEIKSEYGANYDFSYLWYIVCLAHDYGYEYEVKQISEIKLDSWCRYYLNYLENNIKSANGELKRFGLFRPNRDLFYKFMGYDITGYDTCETTEMLMMDGGNQYTRKQLWLNKDIEYTNGLKVKSGIYTKEIINQYFQYRLYHFNCIDHGIIGADKLYYGLVKNYCSKFKQCQKPVDFNNFVFNNLHFCIEQFRIFRYISDCIASHNIWYASDMSSKRSYINFGLNSLVYKKNRKISYEKNPLFYLLCLADSLEPVKRGNESDAQQILEQIKIDYYHTSKTVKITIRSYWSNSECGKQYIRNVKELTTWLDVKIECINWETGSII</sequence>
<evidence type="ECO:0000313" key="2">
    <source>
        <dbReference type="Proteomes" id="UP000434223"/>
    </source>
</evidence>
<protein>
    <recommendedName>
        <fullName evidence="3">HD domain-containing protein</fullName>
    </recommendedName>
</protein>
<organism evidence="1 2">
    <name type="scientific">Hungatella hathewayi</name>
    <dbReference type="NCBI Taxonomy" id="154046"/>
    <lineage>
        <taxon>Bacteria</taxon>
        <taxon>Bacillati</taxon>
        <taxon>Bacillota</taxon>
        <taxon>Clostridia</taxon>
        <taxon>Lachnospirales</taxon>
        <taxon>Lachnospiraceae</taxon>
        <taxon>Hungatella</taxon>
    </lineage>
</organism>
<evidence type="ECO:0008006" key="3">
    <source>
        <dbReference type="Google" id="ProtNLM"/>
    </source>
</evidence>
<dbReference type="AlphaFoldDB" id="A0AAW9WJK6"/>
<comment type="caution">
    <text evidence="1">The sequence shown here is derived from an EMBL/GenBank/DDBJ whole genome shotgun (WGS) entry which is preliminary data.</text>
</comment>
<dbReference type="EMBL" id="WNME01000011">
    <property type="protein sequence ID" value="MUB64689.1"/>
    <property type="molecule type" value="Genomic_DNA"/>
</dbReference>
<evidence type="ECO:0000313" key="1">
    <source>
        <dbReference type="EMBL" id="MUB64689.1"/>
    </source>
</evidence>
<name>A0AAW9WJK6_9FIRM</name>
<reference evidence="1 2" key="1">
    <citation type="submission" date="2019-09" db="EMBL/GenBank/DDBJ databases">
        <title>Draft genome sequencing of Hungatella hathewayi 123Y-2.</title>
        <authorList>
            <person name="Lv Q."/>
            <person name="Li S."/>
        </authorList>
    </citation>
    <scope>NUCLEOTIDE SEQUENCE [LARGE SCALE GENOMIC DNA]</scope>
    <source>
        <strain evidence="1 2">123Y-2</strain>
    </source>
</reference>
<dbReference type="Proteomes" id="UP000434223">
    <property type="component" value="Unassembled WGS sequence"/>
</dbReference>
<proteinExistence type="predicted"/>
<accession>A0AAW9WJK6</accession>
<dbReference type="RefSeq" id="WP_055649599.1">
    <property type="nucleotide sequence ID" value="NZ_CZAZ01000005.1"/>
</dbReference>
<gene>
    <name evidence="1" type="ORF">GNE07_16780</name>
</gene>